<dbReference type="VEuPathDB" id="CryptoDB:GNI_052720"/>
<dbReference type="Proteomes" id="UP000019763">
    <property type="component" value="Unassembled WGS sequence"/>
</dbReference>
<accession>A0A023B953</accession>
<dbReference type="AlphaFoldDB" id="A0A023B953"/>
<comment type="caution">
    <text evidence="1">The sequence shown here is derived from an EMBL/GenBank/DDBJ whole genome shotgun (WGS) entry which is preliminary data.</text>
</comment>
<reference evidence="1" key="1">
    <citation type="submission" date="2013-12" db="EMBL/GenBank/DDBJ databases">
        <authorList>
            <person name="Omoto C.K."/>
            <person name="Sibley D."/>
            <person name="Venepally P."/>
            <person name="Hadjithomas M."/>
            <person name="Karamycheva S."/>
            <person name="Brunk B."/>
            <person name="Roos D."/>
            <person name="Caler E."/>
            <person name="Lorenzi H."/>
        </authorList>
    </citation>
    <scope>NUCLEOTIDE SEQUENCE</scope>
</reference>
<name>A0A023B953_GRENI</name>
<organism evidence="1 2">
    <name type="scientific">Gregarina niphandrodes</name>
    <name type="common">Septate eugregarine</name>
    <dbReference type="NCBI Taxonomy" id="110365"/>
    <lineage>
        <taxon>Eukaryota</taxon>
        <taxon>Sar</taxon>
        <taxon>Alveolata</taxon>
        <taxon>Apicomplexa</taxon>
        <taxon>Conoidasida</taxon>
        <taxon>Gregarinasina</taxon>
        <taxon>Eugregarinorida</taxon>
        <taxon>Gregarinidae</taxon>
        <taxon>Gregarina</taxon>
    </lineage>
</organism>
<evidence type="ECO:0000313" key="2">
    <source>
        <dbReference type="Proteomes" id="UP000019763"/>
    </source>
</evidence>
<evidence type="ECO:0000313" key="1">
    <source>
        <dbReference type="EMBL" id="EZG71443.1"/>
    </source>
</evidence>
<keyword evidence="2" id="KW-1185">Reference proteome</keyword>
<proteinExistence type="predicted"/>
<dbReference type="EMBL" id="AFNH02000402">
    <property type="protein sequence ID" value="EZG71443.1"/>
    <property type="molecule type" value="Genomic_DNA"/>
</dbReference>
<sequence>MDACESAHRKVKAGSTRAGMREATKKGWQQLDWSDCSDYGGKLVCTGGYNTDDGNLQCHYFATPWVYDLPTVWELIVRYLKPTQCSYQCNDEDEHEKLLTVRRGVEIASSIPGVDLDSASAQELYTLGKAVPLHLEYKDTGNMRVACDSYSPHLVTCDESTCWSNVQTPSGNVMNWGYVTGFHDGPPLPLCYSGAIREGYEINDWLCECYEVDSGWEENVQQAWNEIVHARQMSDH</sequence>
<dbReference type="RefSeq" id="XP_011129828.1">
    <property type="nucleotide sequence ID" value="XM_011131526.1"/>
</dbReference>
<protein>
    <submittedName>
        <fullName evidence="1">Uncharacterized protein</fullName>
    </submittedName>
</protein>
<dbReference type="GeneID" id="22911950"/>
<gene>
    <name evidence="1" type="ORF">GNI_052720</name>
</gene>